<comment type="caution">
    <text evidence="7">The sequence shown here is derived from an EMBL/GenBank/DDBJ whole genome shotgun (WGS) entry which is preliminary data.</text>
</comment>
<keyword evidence="2 5" id="KW-0378">Hydrolase</keyword>
<sequence length="806" mass="86731">MSQPQAASQARRRSMQAEQAYLTALYERLDAARALAAETLREAEARGGGGGYAGLLERQTVVDEQARIAQRLAAVEEGLCFGRIDHRDLPGTPGGPLYVGRIGLRDAEHEVMLVDWRAPAARPFYAATPQAPAGLVRRRHLHTRGRTVVGLDDEVFDLDGLDEEQRSGLAGEAALLAALRAGRTGRMHDIVSTIQGEQDRVIRSGLHGILVVQGGPGTGKTVAALHRAAYLLYTYRSVLERRGVLVVGPNATFLRYISQVLPSLGETDVVLTTVGGLFPGVRAEARDAPEAAVVKGSLRMAGLVAAAVRERQRVPRGGLRVEAQGMELTVDEQTCRDIRDLTRDLGIRHNAARPFFVREMLGALALDQQRRFEESVREAEEDAGLTGGAVPELEDPDAPLWTEEDTEVAVETLWGDPAVQRALNALWPHLAPERLVGELLSDPGLMSAAAREAAREPEEGAVAEHEWRILLRPAGSAWTVDDVPLLDEAAELLGEEAGKRSAEQRAAERRRRERERYARGVLEISGLFEGDREGAAAALAERQADEGPAPTTAERAEADRSWAYGHVIVDEAQELSEMAWRTVMRRIPTRSLTVVGDTAQTGSAAGASSWEQMLGGYAGGRLHEERLLVNYRTPAEIMDVAADVLKEVAPDQRPPESVREGGERPRAVRIAPGTWAERLPGLVGAELRAVGAAPDGADCADGADPGGRVAVIVPDDRHAEFAALLPEAASDASPAVLDSPVAVLTCTLAKGLEFDSVLIAEPDRILAGSPQGGRDLYVAVTRATRRMTVLHERPLPGMLSGLARGD</sequence>
<dbReference type="GO" id="GO:0005829">
    <property type="term" value="C:cytosol"/>
    <property type="evidence" value="ECO:0007669"/>
    <property type="project" value="TreeGrafter"/>
</dbReference>
<dbReference type="PANTHER" id="PTHR11070">
    <property type="entry name" value="UVRD / RECB / PCRA DNA HELICASE FAMILY MEMBER"/>
    <property type="match status" value="1"/>
</dbReference>
<reference evidence="7 8" key="1">
    <citation type="submission" date="2020-08" db="EMBL/GenBank/DDBJ databases">
        <title>Sequencing the genomes of 1000 actinobacteria strains.</title>
        <authorList>
            <person name="Klenk H.-P."/>
        </authorList>
    </citation>
    <scope>NUCLEOTIDE SEQUENCE [LARGE SCALE GENOMIC DNA]</scope>
    <source>
        <strain evidence="7 8">DSM 44551</strain>
    </source>
</reference>
<evidence type="ECO:0000313" key="8">
    <source>
        <dbReference type="Proteomes" id="UP000572635"/>
    </source>
</evidence>
<dbReference type="EMBL" id="JACHDB010000002">
    <property type="protein sequence ID" value="MBB5435939.1"/>
    <property type="molecule type" value="Genomic_DNA"/>
</dbReference>
<feature type="binding site" evidence="5">
    <location>
        <begin position="214"/>
        <end position="221"/>
    </location>
    <ligand>
        <name>ATP</name>
        <dbReference type="ChEBI" id="CHEBI:30616"/>
    </ligand>
</feature>
<evidence type="ECO:0000259" key="6">
    <source>
        <dbReference type="PROSITE" id="PS51198"/>
    </source>
</evidence>
<proteinExistence type="predicted"/>
<dbReference type="AlphaFoldDB" id="A0A7W8VHE2"/>
<name>A0A7W8VHE2_9ACTN</name>
<dbReference type="InterPro" id="IPR000212">
    <property type="entry name" value="DNA_helicase_UvrD/REP"/>
</dbReference>
<dbReference type="Gene3D" id="3.40.50.300">
    <property type="entry name" value="P-loop containing nucleotide triphosphate hydrolases"/>
    <property type="match status" value="3"/>
</dbReference>
<dbReference type="GO" id="GO:0016787">
    <property type="term" value="F:hydrolase activity"/>
    <property type="evidence" value="ECO:0007669"/>
    <property type="project" value="UniProtKB-UniRule"/>
</dbReference>
<evidence type="ECO:0000256" key="2">
    <source>
        <dbReference type="ARBA" id="ARBA00022801"/>
    </source>
</evidence>
<dbReference type="Proteomes" id="UP000572635">
    <property type="component" value="Unassembled WGS sequence"/>
</dbReference>
<dbReference type="GO" id="GO:0003677">
    <property type="term" value="F:DNA binding"/>
    <property type="evidence" value="ECO:0007669"/>
    <property type="project" value="InterPro"/>
</dbReference>
<dbReference type="Pfam" id="PF13538">
    <property type="entry name" value="UvrD_C_2"/>
    <property type="match status" value="1"/>
</dbReference>
<organism evidence="7 8">
    <name type="scientific">Nocardiopsis composta</name>
    <dbReference type="NCBI Taxonomy" id="157465"/>
    <lineage>
        <taxon>Bacteria</taxon>
        <taxon>Bacillati</taxon>
        <taxon>Actinomycetota</taxon>
        <taxon>Actinomycetes</taxon>
        <taxon>Streptosporangiales</taxon>
        <taxon>Nocardiopsidaceae</taxon>
        <taxon>Nocardiopsis</taxon>
    </lineage>
</organism>
<evidence type="ECO:0000256" key="5">
    <source>
        <dbReference type="PROSITE-ProRule" id="PRU00560"/>
    </source>
</evidence>
<evidence type="ECO:0000256" key="1">
    <source>
        <dbReference type="ARBA" id="ARBA00022741"/>
    </source>
</evidence>
<dbReference type="InterPro" id="IPR027785">
    <property type="entry name" value="UvrD-like_helicase_C"/>
</dbReference>
<evidence type="ECO:0000256" key="3">
    <source>
        <dbReference type="ARBA" id="ARBA00022806"/>
    </source>
</evidence>
<dbReference type="InterPro" id="IPR027417">
    <property type="entry name" value="P-loop_NTPase"/>
</dbReference>
<evidence type="ECO:0000256" key="4">
    <source>
        <dbReference type="ARBA" id="ARBA00022840"/>
    </source>
</evidence>
<dbReference type="GO" id="GO:0000725">
    <property type="term" value="P:recombinational repair"/>
    <property type="evidence" value="ECO:0007669"/>
    <property type="project" value="TreeGrafter"/>
</dbReference>
<dbReference type="PROSITE" id="PS51198">
    <property type="entry name" value="UVRD_HELICASE_ATP_BIND"/>
    <property type="match status" value="1"/>
</dbReference>
<dbReference type="RefSeq" id="WP_246528812.1">
    <property type="nucleotide sequence ID" value="NZ_JACHDB010000002.1"/>
</dbReference>
<keyword evidence="4 5" id="KW-0067">ATP-binding</keyword>
<gene>
    <name evidence="7" type="ORF">HDA36_006087</name>
</gene>
<evidence type="ECO:0000313" key="7">
    <source>
        <dbReference type="EMBL" id="MBB5435939.1"/>
    </source>
</evidence>
<dbReference type="GO" id="GO:0043138">
    <property type="term" value="F:3'-5' DNA helicase activity"/>
    <property type="evidence" value="ECO:0007669"/>
    <property type="project" value="TreeGrafter"/>
</dbReference>
<dbReference type="GO" id="GO:0005524">
    <property type="term" value="F:ATP binding"/>
    <property type="evidence" value="ECO:0007669"/>
    <property type="project" value="UniProtKB-UniRule"/>
</dbReference>
<dbReference type="InterPro" id="IPR014016">
    <property type="entry name" value="UvrD-like_ATP-bd"/>
</dbReference>
<keyword evidence="1 5" id="KW-0547">Nucleotide-binding</keyword>
<dbReference type="PANTHER" id="PTHR11070:SF45">
    <property type="entry name" value="DNA 3'-5' HELICASE"/>
    <property type="match status" value="1"/>
</dbReference>
<feature type="domain" description="UvrD-like helicase ATP-binding" evidence="6">
    <location>
        <begin position="193"/>
        <end position="634"/>
    </location>
</feature>
<keyword evidence="8" id="KW-1185">Reference proteome</keyword>
<protein>
    <submittedName>
        <fullName evidence="7">DNA helicase IV</fullName>
    </submittedName>
</protein>
<dbReference type="SUPFAM" id="SSF52540">
    <property type="entry name" value="P-loop containing nucleoside triphosphate hydrolases"/>
    <property type="match status" value="1"/>
</dbReference>
<keyword evidence="3 5" id="KW-0347">Helicase</keyword>
<accession>A0A7W8VHE2</accession>